<evidence type="ECO:0000259" key="4">
    <source>
        <dbReference type="Pfam" id="PF00890"/>
    </source>
</evidence>
<dbReference type="NCBIfam" id="TIGR03378">
    <property type="entry name" value="glycerol3P_GlpB"/>
    <property type="match status" value="1"/>
</dbReference>
<dbReference type="GO" id="GO:0004368">
    <property type="term" value="F:glycerol-3-phosphate dehydrogenase (quinone) activity"/>
    <property type="evidence" value="ECO:0007669"/>
    <property type="project" value="UniProtKB-EC"/>
</dbReference>
<dbReference type="RefSeq" id="WP_087110716.1">
    <property type="nucleotide sequence ID" value="NZ_CBCSCN010000006.1"/>
</dbReference>
<dbReference type="NCBIfam" id="NF003720">
    <property type="entry name" value="PRK05329.1-3"/>
    <property type="match status" value="1"/>
</dbReference>
<feature type="domain" description="FAD-dependent oxidoreductase 2 FAD-binding" evidence="4">
    <location>
        <begin position="6"/>
        <end position="419"/>
    </location>
</feature>
<keyword evidence="6" id="KW-1185">Reference proteome</keyword>
<protein>
    <submittedName>
        <fullName evidence="5">Anaerobic glycerol-3-phosphate dehydrogenase subunit B</fullName>
        <ecNumber evidence="5">1.1.5.3</ecNumber>
    </submittedName>
</protein>
<keyword evidence="3 5" id="KW-0560">Oxidoreductase</keyword>
<organism evidence="5 6">
    <name type="scientific">Parendozoicomonas haliclonae</name>
    <dbReference type="NCBI Taxonomy" id="1960125"/>
    <lineage>
        <taxon>Bacteria</taxon>
        <taxon>Pseudomonadati</taxon>
        <taxon>Pseudomonadota</taxon>
        <taxon>Gammaproteobacteria</taxon>
        <taxon>Oceanospirillales</taxon>
        <taxon>Endozoicomonadaceae</taxon>
        <taxon>Parendozoicomonas</taxon>
    </lineage>
</organism>
<dbReference type="PIRSF" id="PIRSF000141">
    <property type="entry name" value="Anaerobic_G3P_dh"/>
    <property type="match status" value="1"/>
</dbReference>
<gene>
    <name evidence="5" type="primary">glpB</name>
    <name evidence="5" type="ORF">EHSB41UT_02687</name>
</gene>
<evidence type="ECO:0000313" key="5">
    <source>
        <dbReference type="EMBL" id="SMA48311.1"/>
    </source>
</evidence>
<proteinExistence type="predicted"/>
<dbReference type="InterPro" id="IPR036188">
    <property type="entry name" value="FAD/NAD-bd_sf"/>
</dbReference>
<evidence type="ECO:0000256" key="3">
    <source>
        <dbReference type="ARBA" id="ARBA00023002"/>
    </source>
</evidence>
<evidence type="ECO:0000256" key="1">
    <source>
        <dbReference type="ARBA" id="ARBA00022630"/>
    </source>
</evidence>
<dbReference type="EC" id="1.1.5.3" evidence="5"/>
<name>A0A1X7AKX0_9GAMM</name>
<sequence>MRHECLVIGGGLAGLTAGIRCAEAGLKVAVVTSGESGLSFASGAIDVLGYQPSDSSQPIRFPFEGISELVANHPEHPYAFVGRDGVAEAMDWFQGQLAEGGLKTFTSYSEESNQWRVTATGALRPTWLMQSGPDCLPWIPAKMKRVVFANISGFLDFMPELAAQGLKRHPSFRNVQVDSLTIDLPLVNGLGATADTMRAPQLCRALGSRDFDIIASTLIEKVQDASLVVLPACLDSTLETVHLNDLRRRTGLNIVDAATLPPSLPGMHIHQALRHRFAALGGFLIPATEIRHALVKDGRVLSVSNGEDLLSADHFILASGSFFSKGLHVNPDLNASEPFTQPLLVREPIFDLDLTMPTTSPAEFSDRKFLSRKGHGFIRTGVKLNADGQPEVKGKALHNLHVAGTILGGCDPVQECSAGGVSISTAWRAAGKVVAEVQAAAVNKGGEQP</sequence>
<keyword evidence="2" id="KW-0288">FMN</keyword>
<dbReference type="Gene3D" id="3.50.50.60">
    <property type="entry name" value="FAD/NAD(P)-binding domain"/>
    <property type="match status" value="1"/>
</dbReference>
<accession>A0A1X7AKX0</accession>
<reference evidence="5 6" key="1">
    <citation type="submission" date="2017-03" db="EMBL/GenBank/DDBJ databases">
        <authorList>
            <person name="Afonso C.L."/>
            <person name="Miller P.J."/>
            <person name="Scott M.A."/>
            <person name="Spackman E."/>
            <person name="Goraichik I."/>
            <person name="Dimitrov K.M."/>
            <person name="Suarez D.L."/>
            <person name="Swayne D.E."/>
        </authorList>
    </citation>
    <scope>NUCLEOTIDE SEQUENCE [LARGE SCALE GENOMIC DNA]</scope>
    <source>
        <strain evidence="5">SB41UT1</strain>
    </source>
</reference>
<dbReference type="EMBL" id="FWPT01000006">
    <property type="protein sequence ID" value="SMA48311.1"/>
    <property type="molecule type" value="Genomic_DNA"/>
</dbReference>
<dbReference type="InterPro" id="IPR009158">
    <property type="entry name" value="G3P_DH_GlpB_su"/>
</dbReference>
<evidence type="ECO:0000256" key="2">
    <source>
        <dbReference type="ARBA" id="ARBA00022643"/>
    </source>
</evidence>
<dbReference type="GO" id="GO:0009331">
    <property type="term" value="C:glycerol-3-phosphate dehydrogenase (FAD) complex"/>
    <property type="evidence" value="ECO:0007669"/>
    <property type="project" value="InterPro"/>
</dbReference>
<dbReference type="OrthoDB" id="6395323at2"/>
<dbReference type="SUPFAM" id="SSF51905">
    <property type="entry name" value="FAD/NAD(P)-binding domain"/>
    <property type="match status" value="1"/>
</dbReference>
<keyword evidence="1" id="KW-0285">Flavoprotein</keyword>
<evidence type="ECO:0000313" key="6">
    <source>
        <dbReference type="Proteomes" id="UP000196573"/>
    </source>
</evidence>
<dbReference type="Pfam" id="PF00890">
    <property type="entry name" value="FAD_binding_2"/>
    <property type="match status" value="1"/>
</dbReference>
<dbReference type="AlphaFoldDB" id="A0A1X7AKX0"/>
<dbReference type="InterPro" id="IPR003953">
    <property type="entry name" value="FAD-dep_OxRdtase_2_FAD-bd"/>
</dbReference>
<dbReference type="Proteomes" id="UP000196573">
    <property type="component" value="Unassembled WGS sequence"/>
</dbReference>